<keyword evidence="1 3" id="KW-0732">Signal</keyword>
<feature type="chain" id="PRO_5039026677" evidence="3">
    <location>
        <begin position="21"/>
        <end position="313"/>
    </location>
</feature>
<sequence length="313" mass="33361">MKRTWLSVSVVIAALALTLAGCGSKEENGAASPSGSPSVAATSSSSASPSSSPASESPSASASGSASASEKPAEVKKIIVGTGTQFPKVAFLDDKGKLTGFDVELVREIDNRLPGYEFELQTYDFGNLLLSLETKKIDFIAHEMEKNPERTEKYLFNKEPYAHWVNKIVVAKDNNDPIKTLDDLKGKKVLVGATSAEAQLVENYNKEHGENAIKIVYSNGNSADTVNQIATGRVYATLAADFALPLIDPEGKLKTVGDSLGAADILFVFRKNDPDSQTLADAVDGAIKELKADGTLGKLSTEWLGQDFTQDVK</sequence>
<name>A0A841TTY0_9BACL</name>
<dbReference type="InterPro" id="IPR001638">
    <property type="entry name" value="Solute-binding_3/MltF_N"/>
</dbReference>
<evidence type="ECO:0000256" key="2">
    <source>
        <dbReference type="SAM" id="MobiDB-lite"/>
    </source>
</evidence>
<organism evidence="5 6">
    <name type="scientific">Cohnella xylanilytica</name>
    <dbReference type="NCBI Taxonomy" id="557555"/>
    <lineage>
        <taxon>Bacteria</taxon>
        <taxon>Bacillati</taxon>
        <taxon>Bacillota</taxon>
        <taxon>Bacilli</taxon>
        <taxon>Bacillales</taxon>
        <taxon>Paenibacillaceae</taxon>
        <taxon>Cohnella</taxon>
    </lineage>
</organism>
<dbReference type="Proteomes" id="UP000553776">
    <property type="component" value="Unassembled WGS sequence"/>
</dbReference>
<dbReference type="PANTHER" id="PTHR35936">
    <property type="entry name" value="MEMBRANE-BOUND LYTIC MUREIN TRANSGLYCOSYLASE F"/>
    <property type="match status" value="1"/>
</dbReference>
<gene>
    <name evidence="5" type="ORF">H7B90_09455</name>
</gene>
<evidence type="ECO:0000313" key="5">
    <source>
        <dbReference type="EMBL" id="MBB6691625.1"/>
    </source>
</evidence>
<dbReference type="Gene3D" id="3.40.190.10">
    <property type="entry name" value="Periplasmic binding protein-like II"/>
    <property type="match status" value="2"/>
</dbReference>
<dbReference type="EMBL" id="JACJVR010000032">
    <property type="protein sequence ID" value="MBB6691625.1"/>
    <property type="molecule type" value="Genomic_DNA"/>
</dbReference>
<evidence type="ECO:0000256" key="3">
    <source>
        <dbReference type="SAM" id="SignalP"/>
    </source>
</evidence>
<proteinExistence type="predicted"/>
<protein>
    <submittedName>
        <fullName evidence="5">Transporter substrate-binding domain-containing protein</fullName>
    </submittedName>
</protein>
<feature type="domain" description="Solute-binding protein family 3/N-terminal" evidence="4">
    <location>
        <begin position="77"/>
        <end position="307"/>
    </location>
</feature>
<feature type="region of interest" description="Disordered" evidence="2">
    <location>
        <begin position="25"/>
        <end position="68"/>
    </location>
</feature>
<dbReference type="RefSeq" id="WP_185135622.1">
    <property type="nucleotide sequence ID" value="NZ_JACJVR010000032.1"/>
</dbReference>
<comment type="caution">
    <text evidence="5">The sequence shown here is derived from an EMBL/GenBank/DDBJ whole genome shotgun (WGS) entry which is preliminary data.</text>
</comment>
<dbReference type="SUPFAM" id="SSF53850">
    <property type="entry name" value="Periplasmic binding protein-like II"/>
    <property type="match status" value="1"/>
</dbReference>
<dbReference type="Pfam" id="PF00497">
    <property type="entry name" value="SBP_bac_3"/>
    <property type="match status" value="1"/>
</dbReference>
<dbReference type="SMART" id="SM00062">
    <property type="entry name" value="PBPb"/>
    <property type="match status" value="1"/>
</dbReference>
<keyword evidence="6" id="KW-1185">Reference proteome</keyword>
<dbReference type="PROSITE" id="PS51257">
    <property type="entry name" value="PROKAR_LIPOPROTEIN"/>
    <property type="match status" value="1"/>
</dbReference>
<evidence type="ECO:0000313" key="6">
    <source>
        <dbReference type="Proteomes" id="UP000553776"/>
    </source>
</evidence>
<evidence type="ECO:0000259" key="4">
    <source>
        <dbReference type="SMART" id="SM00062"/>
    </source>
</evidence>
<dbReference type="AlphaFoldDB" id="A0A841TTY0"/>
<evidence type="ECO:0000256" key="1">
    <source>
        <dbReference type="ARBA" id="ARBA00022729"/>
    </source>
</evidence>
<reference evidence="5 6" key="1">
    <citation type="submission" date="2020-08" db="EMBL/GenBank/DDBJ databases">
        <title>Cohnella phylogeny.</title>
        <authorList>
            <person name="Dunlap C."/>
        </authorList>
    </citation>
    <scope>NUCLEOTIDE SEQUENCE [LARGE SCALE GENOMIC DNA]</scope>
    <source>
        <strain evidence="5 6">DSM 25239</strain>
    </source>
</reference>
<accession>A0A841TTY0</accession>
<dbReference type="PANTHER" id="PTHR35936:SF18">
    <property type="entry name" value="L-CYSTINE-BINDING PROTEIN TCYJ"/>
    <property type="match status" value="1"/>
</dbReference>
<feature type="compositionally biased region" description="Low complexity" evidence="2">
    <location>
        <begin position="29"/>
        <end position="68"/>
    </location>
</feature>
<feature type="signal peptide" evidence="3">
    <location>
        <begin position="1"/>
        <end position="20"/>
    </location>
</feature>